<sequence>MKTSTWKESLLADLILPPEPGSRPPGGAHCDSGDVPSIGGENIDTAGRMILSGLKLIPRFFYMHMPRGHLRPLDVLINKDGAQTGKVAMYRGEYAESAVNEHVFILRGRHSVLLQPYLFYCLLFDSAQVQISRAISGSAQPGLNSRFVHLVKVKYPVDLAEQRRIAEILDTVDEVIQKTEQVIDKLKMIKQGLLHDLLTRGIDDNGKLREVVEPQPLQPISAMAEINPPQTVSVESPDAWVSFVPMADVSDQGCWEANQVRLYKEVCRGFTAFQEGDVLFAKITPCMENSKGFLAQNLMNGIGFGSTEFHVLRARLGNSQRYLAHLLRSPRLRKRAEAFMIGSAGQQRVQAGFFECYETRFVTHDEQERIADVLDAHDARIRAEEAYRDKLKMLKQGLMHDLLTGKVRVKVA</sequence>
<keyword evidence="5" id="KW-0255">Endonuclease</keyword>
<gene>
    <name evidence="5" type="ORF">ENS41_05665</name>
</gene>
<dbReference type="Pfam" id="PF01420">
    <property type="entry name" value="Methylase_S"/>
    <property type="match status" value="1"/>
</dbReference>
<reference evidence="5" key="1">
    <citation type="journal article" date="2020" name="mSystems">
        <title>Genome- and Community-Level Interaction Insights into Carbon Utilization and Element Cycling Functions of Hydrothermarchaeota in Hydrothermal Sediment.</title>
        <authorList>
            <person name="Zhou Z."/>
            <person name="Liu Y."/>
            <person name="Xu W."/>
            <person name="Pan J."/>
            <person name="Luo Z.H."/>
            <person name="Li M."/>
        </authorList>
    </citation>
    <scope>NUCLEOTIDE SEQUENCE [LARGE SCALE GENOMIC DNA]</scope>
    <source>
        <strain evidence="5">SpSt-488</strain>
    </source>
</reference>
<dbReference type="GO" id="GO:0003677">
    <property type="term" value="F:DNA binding"/>
    <property type="evidence" value="ECO:0007669"/>
    <property type="project" value="UniProtKB-KW"/>
</dbReference>
<dbReference type="Gene3D" id="1.10.287.1120">
    <property type="entry name" value="Bipartite methylase S protein"/>
    <property type="match status" value="1"/>
</dbReference>
<comment type="caution">
    <text evidence="5">The sequence shown here is derived from an EMBL/GenBank/DDBJ whole genome shotgun (WGS) entry which is preliminary data.</text>
</comment>
<dbReference type="InterPro" id="IPR052021">
    <property type="entry name" value="Type-I_RS_S_subunit"/>
</dbReference>
<evidence type="ECO:0000256" key="1">
    <source>
        <dbReference type="ARBA" id="ARBA00010923"/>
    </source>
</evidence>
<dbReference type="SUPFAM" id="SSF116734">
    <property type="entry name" value="DNA methylase specificity domain"/>
    <property type="match status" value="2"/>
</dbReference>
<keyword evidence="2" id="KW-0680">Restriction system</keyword>
<dbReference type="AlphaFoldDB" id="A0A7C4CBF7"/>
<protein>
    <submittedName>
        <fullName evidence="5">Restriction endonuclease subunit S</fullName>
    </submittedName>
</protein>
<keyword evidence="3" id="KW-0238">DNA-binding</keyword>
<accession>A0A7C4CBF7</accession>
<keyword evidence="5" id="KW-0540">Nuclease</keyword>
<comment type="similarity">
    <text evidence="1">Belongs to the type-I restriction system S methylase family.</text>
</comment>
<dbReference type="GO" id="GO:0009307">
    <property type="term" value="P:DNA restriction-modification system"/>
    <property type="evidence" value="ECO:0007669"/>
    <property type="project" value="UniProtKB-KW"/>
</dbReference>
<evidence type="ECO:0000256" key="2">
    <source>
        <dbReference type="ARBA" id="ARBA00022747"/>
    </source>
</evidence>
<evidence type="ECO:0000313" key="5">
    <source>
        <dbReference type="EMBL" id="HGK28425.1"/>
    </source>
</evidence>
<dbReference type="EMBL" id="DSUT01000117">
    <property type="protein sequence ID" value="HGK28425.1"/>
    <property type="molecule type" value="Genomic_DNA"/>
</dbReference>
<proteinExistence type="inferred from homology"/>
<evidence type="ECO:0000259" key="4">
    <source>
        <dbReference type="Pfam" id="PF01420"/>
    </source>
</evidence>
<dbReference type="PANTHER" id="PTHR30408:SF12">
    <property type="entry name" value="TYPE I RESTRICTION ENZYME MJAVIII SPECIFICITY SUBUNIT"/>
    <property type="match status" value="1"/>
</dbReference>
<dbReference type="Gene3D" id="3.90.220.20">
    <property type="entry name" value="DNA methylase specificity domains"/>
    <property type="match status" value="2"/>
</dbReference>
<dbReference type="InterPro" id="IPR044946">
    <property type="entry name" value="Restrct_endonuc_typeI_TRD_sf"/>
</dbReference>
<dbReference type="InterPro" id="IPR000055">
    <property type="entry name" value="Restrct_endonuc_typeI_TRD"/>
</dbReference>
<feature type="domain" description="Type I restriction modification DNA specificity" evidence="4">
    <location>
        <begin position="74"/>
        <end position="187"/>
    </location>
</feature>
<dbReference type="CDD" id="cd17260">
    <property type="entry name" value="RMtype1_S_EcoEI-TRD1-CR1_like"/>
    <property type="match status" value="1"/>
</dbReference>
<dbReference type="GO" id="GO:0004519">
    <property type="term" value="F:endonuclease activity"/>
    <property type="evidence" value="ECO:0007669"/>
    <property type="project" value="UniProtKB-KW"/>
</dbReference>
<dbReference type="PANTHER" id="PTHR30408">
    <property type="entry name" value="TYPE-1 RESTRICTION ENZYME ECOKI SPECIFICITY PROTEIN"/>
    <property type="match status" value="1"/>
</dbReference>
<keyword evidence="5" id="KW-0378">Hydrolase</keyword>
<evidence type="ECO:0000256" key="3">
    <source>
        <dbReference type="ARBA" id="ARBA00023125"/>
    </source>
</evidence>
<name>A0A7C4CBF7_UNCW3</name>
<organism evidence="5">
    <name type="scientific">candidate division WOR-3 bacterium</name>
    <dbReference type="NCBI Taxonomy" id="2052148"/>
    <lineage>
        <taxon>Bacteria</taxon>
        <taxon>Bacteria division WOR-3</taxon>
    </lineage>
</organism>